<dbReference type="RefSeq" id="WP_184960432.1">
    <property type="nucleotide sequence ID" value="NZ_JACHIN010000002.1"/>
</dbReference>
<keyword evidence="1 3" id="KW-0489">Methyltransferase</keyword>
<dbReference type="InterPro" id="IPR016874">
    <property type="entry name" value="TcmP-like"/>
</dbReference>
<dbReference type="InterPro" id="IPR007213">
    <property type="entry name" value="Ppm1/Ppm2/Tcmp"/>
</dbReference>
<evidence type="ECO:0000313" key="3">
    <source>
        <dbReference type="EMBL" id="MBB5076889.1"/>
    </source>
</evidence>
<dbReference type="GO" id="GO:0032259">
    <property type="term" value="P:methylation"/>
    <property type="evidence" value="ECO:0007669"/>
    <property type="project" value="UniProtKB-KW"/>
</dbReference>
<name>A0A7W7ZZZ9_9ACTN</name>
<proteinExistence type="predicted"/>
<keyword evidence="2 3" id="KW-0808">Transferase</keyword>
<keyword evidence="4" id="KW-1185">Reference proteome</keyword>
<reference evidence="3 4" key="1">
    <citation type="submission" date="2020-08" db="EMBL/GenBank/DDBJ databases">
        <title>Genomic Encyclopedia of Type Strains, Phase IV (KMG-IV): sequencing the most valuable type-strain genomes for metagenomic binning, comparative biology and taxonomic classification.</title>
        <authorList>
            <person name="Goeker M."/>
        </authorList>
    </citation>
    <scope>NUCLEOTIDE SEQUENCE [LARGE SCALE GENOMIC DNA]</scope>
    <source>
        <strain evidence="3 4">DSM 45385</strain>
    </source>
</reference>
<dbReference type="GO" id="GO:0008168">
    <property type="term" value="F:methyltransferase activity"/>
    <property type="evidence" value="ECO:0007669"/>
    <property type="project" value="UniProtKB-KW"/>
</dbReference>
<dbReference type="Gene3D" id="3.40.50.150">
    <property type="entry name" value="Vaccinia Virus protein VP39"/>
    <property type="match status" value="1"/>
</dbReference>
<gene>
    <name evidence="3" type="ORF">HNR40_002353</name>
</gene>
<evidence type="ECO:0000256" key="1">
    <source>
        <dbReference type="ARBA" id="ARBA00022603"/>
    </source>
</evidence>
<accession>A0A7W7ZZZ9</accession>
<dbReference type="Pfam" id="PF04072">
    <property type="entry name" value="LCM"/>
    <property type="match status" value="1"/>
</dbReference>
<dbReference type="PIRSF" id="PIRSF028177">
    <property type="entry name" value="Polyketide_synth_Omtfrase_TcmP"/>
    <property type="match status" value="1"/>
</dbReference>
<dbReference type="PANTHER" id="PTHR43619:SF2">
    <property type="entry name" value="S-ADENOSYL-L-METHIONINE-DEPENDENT METHYLTRANSFERASES SUPERFAMILY PROTEIN"/>
    <property type="match status" value="1"/>
</dbReference>
<dbReference type="SUPFAM" id="SSF53335">
    <property type="entry name" value="S-adenosyl-L-methionine-dependent methyltransferases"/>
    <property type="match status" value="1"/>
</dbReference>
<dbReference type="InterPro" id="IPR029063">
    <property type="entry name" value="SAM-dependent_MTases_sf"/>
</dbReference>
<dbReference type="AlphaFoldDB" id="A0A7W7ZZZ9"/>
<evidence type="ECO:0000256" key="2">
    <source>
        <dbReference type="ARBA" id="ARBA00022679"/>
    </source>
</evidence>
<dbReference type="PANTHER" id="PTHR43619">
    <property type="entry name" value="S-ADENOSYL-L-METHIONINE-DEPENDENT METHYLTRANSFERASE YKTD-RELATED"/>
    <property type="match status" value="1"/>
</dbReference>
<evidence type="ECO:0000313" key="4">
    <source>
        <dbReference type="Proteomes" id="UP000568380"/>
    </source>
</evidence>
<protein>
    <submittedName>
        <fullName evidence="3">O-methyltransferase involved in polyketide biosynthesis</fullName>
    </submittedName>
</protein>
<comment type="caution">
    <text evidence="3">The sequence shown here is derived from an EMBL/GenBank/DDBJ whole genome shotgun (WGS) entry which is preliminary data.</text>
</comment>
<dbReference type="Proteomes" id="UP000568380">
    <property type="component" value="Unassembled WGS sequence"/>
</dbReference>
<organism evidence="3 4">
    <name type="scientific">Nonomuraea endophytica</name>
    <dbReference type="NCBI Taxonomy" id="714136"/>
    <lineage>
        <taxon>Bacteria</taxon>
        <taxon>Bacillati</taxon>
        <taxon>Actinomycetota</taxon>
        <taxon>Actinomycetes</taxon>
        <taxon>Streptosporangiales</taxon>
        <taxon>Streptosporangiaceae</taxon>
        <taxon>Nonomuraea</taxon>
    </lineage>
</organism>
<dbReference type="EMBL" id="JACHIN010000002">
    <property type="protein sequence ID" value="MBB5076889.1"/>
    <property type="molecule type" value="Genomic_DNA"/>
</dbReference>
<sequence length="270" mass="30667">MATKVRLSGERATLLATLWGRALDARSSASILRDTMAIQVVEQIDFDFRRTGLRPGEEYTVALRARQIDVWAKEWLATHPEATVLHLGCGLDSRAWRLDPGPGVRWFDVDYPDVIELREKLYPPREHYTAIGSSVTDLAWLEQVPADRPVLVVAEGLVYYLREDEGRALLHTIVERFPLGQFIFETLSRRGMKLQKMNKAMQTAGAKVYWGIDSVAELESIHPRLRCVTVMSALDLDGYAALGFKYRLLVGLGRLIPTLRKMATFYRLSF</sequence>